<keyword evidence="2" id="KW-1185">Reference proteome</keyword>
<organism evidence="1 2">
    <name type="scientific">Ceratitis capitata</name>
    <name type="common">Mediterranean fruit fly</name>
    <name type="synonym">Tephritis capitata</name>
    <dbReference type="NCBI Taxonomy" id="7213"/>
    <lineage>
        <taxon>Eukaryota</taxon>
        <taxon>Metazoa</taxon>
        <taxon>Ecdysozoa</taxon>
        <taxon>Arthropoda</taxon>
        <taxon>Hexapoda</taxon>
        <taxon>Insecta</taxon>
        <taxon>Pterygota</taxon>
        <taxon>Neoptera</taxon>
        <taxon>Endopterygota</taxon>
        <taxon>Diptera</taxon>
        <taxon>Brachycera</taxon>
        <taxon>Muscomorpha</taxon>
        <taxon>Tephritoidea</taxon>
        <taxon>Tephritidae</taxon>
        <taxon>Ceratitis</taxon>
        <taxon>Ceratitis</taxon>
    </lineage>
</organism>
<gene>
    <name evidence="1" type="ORF">CCAP1982_LOCUS21445</name>
</gene>
<evidence type="ECO:0000313" key="1">
    <source>
        <dbReference type="EMBL" id="CAD7013380.1"/>
    </source>
</evidence>
<proteinExistence type="predicted"/>
<dbReference type="Proteomes" id="UP000606786">
    <property type="component" value="Unassembled WGS sequence"/>
</dbReference>
<protein>
    <submittedName>
        <fullName evidence="1">(Mediterranean fruit fly) hypothetical protein</fullName>
    </submittedName>
</protein>
<dbReference type="EMBL" id="CAJHJT010000056">
    <property type="protein sequence ID" value="CAD7013380.1"/>
    <property type="molecule type" value="Genomic_DNA"/>
</dbReference>
<dbReference type="AlphaFoldDB" id="A0A811VDK6"/>
<name>A0A811VDK6_CERCA</name>
<reference evidence="1" key="1">
    <citation type="submission" date="2020-11" db="EMBL/GenBank/DDBJ databases">
        <authorList>
            <person name="Whitehead M."/>
        </authorList>
    </citation>
    <scope>NUCLEOTIDE SEQUENCE</scope>
    <source>
        <strain evidence="1">EGII</strain>
    </source>
</reference>
<evidence type="ECO:0000313" key="2">
    <source>
        <dbReference type="Proteomes" id="UP000606786"/>
    </source>
</evidence>
<comment type="caution">
    <text evidence="1">The sequence shown here is derived from an EMBL/GenBank/DDBJ whole genome shotgun (WGS) entry which is preliminary data.</text>
</comment>
<sequence>MIFADSDILQRGLYEELMFSSHMSILATGYICSRSRCKSDRQALLVCVQGFNRARAENRRCSVQTYTVTVRSTVNVAESDPTNFHVLKLNGTNSEHEEVSLVERLISQLGAQLFPFVDECHLLELQDKFL</sequence>
<accession>A0A811VDK6</accession>